<reference evidence="1" key="2">
    <citation type="journal article" date="2015" name="Data Brief">
        <title>Shoot transcriptome of the giant reed, Arundo donax.</title>
        <authorList>
            <person name="Barrero R.A."/>
            <person name="Guerrero F.D."/>
            <person name="Moolhuijzen P."/>
            <person name="Goolsby J.A."/>
            <person name="Tidwell J."/>
            <person name="Bellgard S.E."/>
            <person name="Bellgard M.I."/>
        </authorList>
    </citation>
    <scope>NUCLEOTIDE SEQUENCE</scope>
    <source>
        <tissue evidence="1">Shoot tissue taken approximately 20 cm above the soil surface</tissue>
    </source>
</reference>
<accession>A0A0A9FUJ9</accession>
<reference evidence="1" key="1">
    <citation type="submission" date="2014-09" db="EMBL/GenBank/DDBJ databases">
        <authorList>
            <person name="Magalhaes I.L.F."/>
            <person name="Oliveira U."/>
            <person name="Santos F.R."/>
            <person name="Vidigal T.H.D.A."/>
            <person name="Brescovit A.D."/>
            <person name="Santos A.J."/>
        </authorList>
    </citation>
    <scope>NUCLEOTIDE SEQUENCE</scope>
    <source>
        <tissue evidence="1">Shoot tissue taken approximately 20 cm above the soil surface</tissue>
    </source>
</reference>
<dbReference type="EMBL" id="GBRH01182972">
    <property type="protein sequence ID" value="JAE14924.1"/>
    <property type="molecule type" value="Transcribed_RNA"/>
</dbReference>
<organism evidence="1">
    <name type="scientific">Arundo donax</name>
    <name type="common">Giant reed</name>
    <name type="synonym">Donax arundinaceus</name>
    <dbReference type="NCBI Taxonomy" id="35708"/>
    <lineage>
        <taxon>Eukaryota</taxon>
        <taxon>Viridiplantae</taxon>
        <taxon>Streptophyta</taxon>
        <taxon>Embryophyta</taxon>
        <taxon>Tracheophyta</taxon>
        <taxon>Spermatophyta</taxon>
        <taxon>Magnoliopsida</taxon>
        <taxon>Liliopsida</taxon>
        <taxon>Poales</taxon>
        <taxon>Poaceae</taxon>
        <taxon>PACMAD clade</taxon>
        <taxon>Arundinoideae</taxon>
        <taxon>Arundineae</taxon>
        <taxon>Arundo</taxon>
    </lineage>
</organism>
<evidence type="ECO:0000313" key="1">
    <source>
        <dbReference type="EMBL" id="JAE14924.1"/>
    </source>
</evidence>
<dbReference type="AlphaFoldDB" id="A0A0A9FUJ9"/>
<proteinExistence type="predicted"/>
<name>A0A0A9FUJ9_ARUDO</name>
<sequence length="16" mass="1770">MLVFLIIPIVSLAVLE</sequence>
<protein>
    <submittedName>
        <fullName evidence="1">Uncharacterized protein</fullName>
    </submittedName>
</protein>